<feature type="non-terminal residue" evidence="2">
    <location>
        <position position="1"/>
    </location>
</feature>
<protein>
    <submittedName>
        <fullName evidence="2">Carbon monoxide oxidation accessory protein CoxD</fullName>
    </submittedName>
</protein>
<sequence length="45" mass="4742">WPARSRRPRAPSSCACSATRASTSTTRSTTGTTRASSWPCGPRSS</sequence>
<accession>A0A6J4RKS9</accession>
<feature type="compositionally biased region" description="Low complexity" evidence="1">
    <location>
        <begin position="10"/>
        <end position="37"/>
    </location>
</feature>
<feature type="region of interest" description="Disordered" evidence="1">
    <location>
        <begin position="1"/>
        <end position="45"/>
    </location>
</feature>
<dbReference type="AlphaFoldDB" id="A0A6J4RKS9"/>
<name>A0A6J4RKS9_9ACTN</name>
<evidence type="ECO:0000313" key="2">
    <source>
        <dbReference type="EMBL" id="CAA9476098.1"/>
    </source>
</evidence>
<organism evidence="2">
    <name type="scientific">uncultured Solirubrobacteraceae bacterium</name>
    <dbReference type="NCBI Taxonomy" id="1162706"/>
    <lineage>
        <taxon>Bacteria</taxon>
        <taxon>Bacillati</taxon>
        <taxon>Actinomycetota</taxon>
        <taxon>Thermoleophilia</taxon>
        <taxon>Solirubrobacterales</taxon>
        <taxon>Solirubrobacteraceae</taxon>
        <taxon>environmental samples</taxon>
    </lineage>
</organism>
<proteinExistence type="predicted"/>
<gene>
    <name evidence="2" type="ORF">AVDCRST_MAG13-831</name>
</gene>
<evidence type="ECO:0000256" key="1">
    <source>
        <dbReference type="SAM" id="MobiDB-lite"/>
    </source>
</evidence>
<reference evidence="2" key="1">
    <citation type="submission" date="2020-02" db="EMBL/GenBank/DDBJ databases">
        <authorList>
            <person name="Meier V. D."/>
        </authorList>
    </citation>
    <scope>NUCLEOTIDE SEQUENCE</scope>
    <source>
        <strain evidence="2">AVDCRST_MAG13</strain>
    </source>
</reference>
<dbReference type="EMBL" id="CADCVO010000123">
    <property type="protein sequence ID" value="CAA9476098.1"/>
    <property type="molecule type" value="Genomic_DNA"/>
</dbReference>
<feature type="non-terminal residue" evidence="2">
    <location>
        <position position="45"/>
    </location>
</feature>